<feature type="compositionally biased region" description="Polar residues" evidence="4">
    <location>
        <begin position="253"/>
        <end position="266"/>
    </location>
</feature>
<dbReference type="InterPro" id="IPR035441">
    <property type="entry name" value="TFIIS/LEDGF_dom_sf"/>
</dbReference>
<dbReference type="Proteomes" id="UP000541444">
    <property type="component" value="Unassembled WGS sequence"/>
</dbReference>
<dbReference type="InterPro" id="IPR017923">
    <property type="entry name" value="TFIIS_N"/>
</dbReference>
<organism evidence="6 7">
    <name type="scientific">Kingdonia uniflora</name>
    <dbReference type="NCBI Taxonomy" id="39325"/>
    <lineage>
        <taxon>Eukaryota</taxon>
        <taxon>Viridiplantae</taxon>
        <taxon>Streptophyta</taxon>
        <taxon>Embryophyta</taxon>
        <taxon>Tracheophyta</taxon>
        <taxon>Spermatophyta</taxon>
        <taxon>Magnoliopsida</taxon>
        <taxon>Ranunculales</taxon>
        <taxon>Circaeasteraceae</taxon>
        <taxon>Kingdonia</taxon>
    </lineage>
</organism>
<feature type="domain" description="TFIIS N-terminal" evidence="5">
    <location>
        <begin position="153"/>
        <end position="227"/>
    </location>
</feature>
<reference evidence="6 7" key="1">
    <citation type="journal article" date="2020" name="IScience">
        <title>Genome Sequencing of the Endangered Kingdonia uniflora (Circaeasteraceae, Ranunculales) Reveals Potential Mechanisms of Evolutionary Specialization.</title>
        <authorList>
            <person name="Sun Y."/>
            <person name="Deng T."/>
            <person name="Zhang A."/>
            <person name="Moore M.J."/>
            <person name="Landis J.B."/>
            <person name="Lin N."/>
            <person name="Zhang H."/>
            <person name="Zhang X."/>
            <person name="Huang J."/>
            <person name="Zhang X."/>
            <person name="Sun H."/>
            <person name="Wang H."/>
        </authorList>
    </citation>
    <scope>NUCLEOTIDE SEQUENCE [LARGE SCALE GENOMIC DNA]</scope>
    <source>
        <strain evidence="6">TB1705</strain>
        <tissue evidence="6">Leaf</tissue>
    </source>
</reference>
<gene>
    <name evidence="6" type="ORF">GIB67_036118</name>
</gene>
<evidence type="ECO:0000256" key="2">
    <source>
        <dbReference type="ARBA" id="ARBA00023242"/>
    </source>
</evidence>
<dbReference type="SMART" id="SM00509">
    <property type="entry name" value="TFS2N"/>
    <property type="match status" value="1"/>
</dbReference>
<dbReference type="GO" id="GO:0005634">
    <property type="term" value="C:nucleus"/>
    <property type="evidence" value="ECO:0007669"/>
    <property type="project" value="UniProtKB-SubCell"/>
</dbReference>
<dbReference type="Pfam" id="PF08711">
    <property type="entry name" value="Med26"/>
    <property type="match status" value="1"/>
</dbReference>
<sequence length="390" mass="43829">MDLDEFRLILSNTGVDLWTLIGTAISVASSDYRNELKNRRDGIVEQLYALPPTVAMSRNGDLNGDRVESPKLSNETKEKHSSSLDEVKGYSPYTPQSVAVSLDDDKDYHGGSKGREVKGCSPYTPQSVAVSLDDDKEHRGGSKGRVVIEDEQSKILRIKEHLEDPNQSNDSVVDLLRTLADMDITFKALQATDIGRHVNRLRKHSSGEVRRLVKQLVRKWKDLVDEWVECGGDAPILTEHNKKGLMVAADGDSPQQNPPKSNQNGHYQVPDFAYSPNPNNGSSGSDKNNSEPEPKRRMIPRSEPQRYQPQKKPTQSSPVPVSSAPLPNKQKEQKDNLLDPERFASARKRLHENYLEAENAKKQRTIQVMDIKDVPKPKNSRRGGFQARHW</sequence>
<dbReference type="PANTHER" id="PTHR47210">
    <property type="entry name" value="MEDIATOR OF RNA POLYMERASE II TRANSCRIPTION SUBUNIT 26C-RELATED"/>
    <property type="match status" value="1"/>
</dbReference>
<dbReference type="SUPFAM" id="SSF47676">
    <property type="entry name" value="Conserved domain common to transcription factors TFIIS, elongin A, CRSP70"/>
    <property type="match status" value="1"/>
</dbReference>
<evidence type="ECO:0000313" key="6">
    <source>
        <dbReference type="EMBL" id="KAF6163658.1"/>
    </source>
</evidence>
<feature type="compositionally biased region" description="Low complexity" evidence="4">
    <location>
        <begin position="275"/>
        <end position="287"/>
    </location>
</feature>
<comment type="caution">
    <text evidence="6">The sequence shown here is derived from an EMBL/GenBank/DDBJ whole genome shotgun (WGS) entry which is preliminary data.</text>
</comment>
<feature type="compositionally biased region" description="Basic and acidic residues" evidence="4">
    <location>
        <begin position="351"/>
        <end position="361"/>
    </location>
</feature>
<evidence type="ECO:0000256" key="3">
    <source>
        <dbReference type="PROSITE-ProRule" id="PRU00649"/>
    </source>
</evidence>
<keyword evidence="7" id="KW-1185">Reference proteome</keyword>
<keyword evidence="2 3" id="KW-0539">Nucleus</keyword>
<evidence type="ECO:0000313" key="7">
    <source>
        <dbReference type="Proteomes" id="UP000541444"/>
    </source>
</evidence>
<comment type="subcellular location">
    <subcellularLocation>
        <location evidence="1 3">Nucleus</location>
    </subcellularLocation>
</comment>
<evidence type="ECO:0000256" key="1">
    <source>
        <dbReference type="ARBA" id="ARBA00004123"/>
    </source>
</evidence>
<dbReference type="AlphaFoldDB" id="A0A7J7N9U4"/>
<evidence type="ECO:0000259" key="5">
    <source>
        <dbReference type="PROSITE" id="PS51319"/>
    </source>
</evidence>
<dbReference type="Gene3D" id="1.20.930.10">
    <property type="entry name" value="Conserved domain common to transcription factors TFIIS, elongin A, CRSP70"/>
    <property type="match status" value="1"/>
</dbReference>
<dbReference type="PROSITE" id="PS51319">
    <property type="entry name" value="TFIIS_N"/>
    <property type="match status" value="1"/>
</dbReference>
<dbReference type="PANTHER" id="PTHR47210:SF1">
    <property type="entry name" value="MEDIATOR OF RNA POLYMERASE II TRANSCRIPTION SUBUNIT 26C-RELATED"/>
    <property type="match status" value="1"/>
</dbReference>
<dbReference type="EMBL" id="JACGCM010000971">
    <property type="protein sequence ID" value="KAF6163658.1"/>
    <property type="molecule type" value="Genomic_DNA"/>
</dbReference>
<dbReference type="OrthoDB" id="550309at2759"/>
<dbReference type="InterPro" id="IPR003617">
    <property type="entry name" value="TFIIS/CRSP70_N_sub"/>
</dbReference>
<feature type="compositionally biased region" description="Basic and acidic residues" evidence="4">
    <location>
        <begin position="329"/>
        <end position="344"/>
    </location>
</feature>
<protein>
    <recommendedName>
        <fullName evidence="5">TFIIS N-terminal domain-containing protein</fullName>
    </recommendedName>
</protein>
<accession>A0A7J7N9U4</accession>
<dbReference type="CDD" id="cd00183">
    <property type="entry name" value="TFIIS_I"/>
    <property type="match status" value="1"/>
</dbReference>
<feature type="compositionally biased region" description="Basic and acidic residues" evidence="4">
    <location>
        <begin position="63"/>
        <end position="88"/>
    </location>
</feature>
<feature type="compositionally biased region" description="Low complexity" evidence="4">
    <location>
        <begin position="316"/>
        <end position="327"/>
    </location>
</feature>
<proteinExistence type="predicted"/>
<feature type="region of interest" description="Disordered" evidence="4">
    <location>
        <begin position="248"/>
        <end position="390"/>
    </location>
</feature>
<name>A0A7J7N9U4_9MAGN</name>
<feature type="region of interest" description="Disordered" evidence="4">
    <location>
        <begin position="55"/>
        <end position="90"/>
    </location>
</feature>
<dbReference type="InterPro" id="IPR044790">
    <property type="entry name" value="MD26C-like"/>
</dbReference>
<evidence type="ECO:0000256" key="4">
    <source>
        <dbReference type="SAM" id="MobiDB-lite"/>
    </source>
</evidence>
<feature type="compositionally biased region" description="Polar residues" evidence="4">
    <location>
        <begin position="305"/>
        <end position="315"/>
    </location>
</feature>